<organism evidence="1 2">
    <name type="scientific">Luteimonas flava</name>
    <dbReference type="NCBI Taxonomy" id="3115822"/>
    <lineage>
        <taxon>Bacteria</taxon>
        <taxon>Pseudomonadati</taxon>
        <taxon>Pseudomonadota</taxon>
        <taxon>Gammaproteobacteria</taxon>
        <taxon>Lysobacterales</taxon>
        <taxon>Lysobacteraceae</taxon>
        <taxon>Luteimonas</taxon>
    </lineage>
</organism>
<gene>
    <name evidence="1" type="ORF">V3391_13325</name>
</gene>
<protein>
    <recommendedName>
        <fullName evidence="3">Lipoprotein</fullName>
    </recommendedName>
</protein>
<dbReference type="EMBL" id="JAZHBM010000003">
    <property type="protein sequence ID" value="MEF3083188.1"/>
    <property type="molecule type" value="Genomic_DNA"/>
</dbReference>
<keyword evidence="2" id="KW-1185">Reference proteome</keyword>
<reference evidence="1 2" key="1">
    <citation type="submission" date="2024-01" db="EMBL/GenBank/DDBJ databases">
        <title>Novel species of the genus Luteimonas isolated from rivers.</title>
        <authorList>
            <person name="Lu H."/>
        </authorList>
    </citation>
    <scope>NUCLEOTIDE SEQUENCE [LARGE SCALE GENOMIC DNA]</scope>
    <source>
        <strain evidence="1 2">SMYT11W</strain>
    </source>
</reference>
<dbReference type="RefSeq" id="WP_332078918.1">
    <property type="nucleotide sequence ID" value="NZ_JAZHBM010000003.1"/>
</dbReference>
<name>A0ABU7WGU0_9GAMM</name>
<evidence type="ECO:0000313" key="2">
    <source>
        <dbReference type="Proteomes" id="UP001358324"/>
    </source>
</evidence>
<dbReference type="Proteomes" id="UP001358324">
    <property type="component" value="Unassembled WGS sequence"/>
</dbReference>
<evidence type="ECO:0008006" key="3">
    <source>
        <dbReference type="Google" id="ProtNLM"/>
    </source>
</evidence>
<comment type="caution">
    <text evidence="1">The sequence shown here is derived from an EMBL/GenBank/DDBJ whole genome shotgun (WGS) entry which is preliminary data.</text>
</comment>
<accession>A0ABU7WGU0</accession>
<proteinExistence type="predicted"/>
<evidence type="ECO:0000313" key="1">
    <source>
        <dbReference type="EMBL" id="MEF3083188.1"/>
    </source>
</evidence>
<sequence>MQLTCSHFRVPAALSLAVLLVACTTRGDVISEEYMTLELDGRSLVLPGSVTALPFGSTRRVHTLSVSAREREDLRSQGFFFQLGGEDLRPGTYTIGGGVVHVNYHGEAARDTLPAVYAANLSLGTPFTVTLTAIGSDGVQGTFSGTLRRGGDGPGPELMTVSNGRFSARYRRDQDGVR</sequence>